<accession>A0ABY7V2G6</accession>
<dbReference type="Gene3D" id="2.40.180.10">
    <property type="entry name" value="Catalase core domain"/>
    <property type="match status" value="1"/>
</dbReference>
<protein>
    <submittedName>
        <fullName evidence="2">Catalase family protein</fullName>
    </submittedName>
</protein>
<dbReference type="EMBL" id="CP115165">
    <property type="protein sequence ID" value="WDA59374.1"/>
    <property type="molecule type" value="Genomic_DNA"/>
</dbReference>
<dbReference type="PANTHER" id="PTHR36195:SF4">
    <property type="entry name" value="DOMAIN PROTEIN, PUTATIVE (AFU_ORTHOLOGUE AFUA_5G01990)-RELATED"/>
    <property type="match status" value="1"/>
</dbReference>
<gene>
    <name evidence="2" type="ORF">M8445_03955</name>
</gene>
<evidence type="ECO:0000313" key="2">
    <source>
        <dbReference type="EMBL" id="WDA59374.1"/>
    </source>
</evidence>
<evidence type="ECO:0000256" key="1">
    <source>
        <dbReference type="SAM" id="MobiDB-lite"/>
    </source>
</evidence>
<dbReference type="PROSITE" id="PS51402">
    <property type="entry name" value="CATALASE_3"/>
    <property type="match status" value="1"/>
</dbReference>
<dbReference type="SUPFAM" id="SSF56634">
    <property type="entry name" value="Heme-dependent catalase-like"/>
    <property type="match status" value="1"/>
</dbReference>
<evidence type="ECO:0000313" key="3">
    <source>
        <dbReference type="Proteomes" id="UP001217044"/>
    </source>
</evidence>
<keyword evidence="3" id="KW-1185">Reference proteome</keyword>
<dbReference type="RefSeq" id="WP_273989845.1">
    <property type="nucleotide sequence ID" value="NZ_BAABQT010000014.1"/>
</dbReference>
<organism evidence="2 3">
    <name type="scientific">Deinococcus aquaticus</name>
    <dbReference type="NCBI Taxonomy" id="328692"/>
    <lineage>
        <taxon>Bacteria</taxon>
        <taxon>Thermotogati</taxon>
        <taxon>Deinococcota</taxon>
        <taxon>Deinococci</taxon>
        <taxon>Deinococcales</taxon>
        <taxon>Deinococcaceae</taxon>
        <taxon>Deinococcus</taxon>
    </lineage>
</organism>
<reference evidence="2 3" key="1">
    <citation type="submission" date="2022-12" db="EMBL/GenBank/DDBJ databases">
        <title>Genome Sequence of Deinococcus aquaticus Type Strain PB314.</title>
        <authorList>
            <person name="Albert C."/>
            <person name="Hill J."/>
            <person name="Boren L."/>
            <person name="Scholz-Ng S."/>
            <person name="Fatema N."/>
            <person name="Grosso R."/>
            <person name="Soboslay E."/>
            <person name="Tuohy J."/>
        </authorList>
    </citation>
    <scope>NUCLEOTIDE SEQUENCE [LARGE SCALE GENOMIC DNA]</scope>
    <source>
        <strain evidence="2 3">PB-314</strain>
    </source>
</reference>
<dbReference type="Proteomes" id="UP001217044">
    <property type="component" value="Chromosome"/>
</dbReference>
<proteinExistence type="predicted"/>
<feature type="region of interest" description="Disordered" evidence="1">
    <location>
        <begin position="353"/>
        <end position="372"/>
    </location>
</feature>
<name>A0ABY7V2G6_9DEIO</name>
<dbReference type="InterPro" id="IPR020835">
    <property type="entry name" value="Catalase_sf"/>
</dbReference>
<sequence length="372" mass="40516">MTHDGTSAFARYHDQLEQAQPDEAQTAERLAQVMRGYSEAFQGRYQHAVRSVHSKSHGVLIGELEVPGDLPAPLAQGLFARAGRYPVVLRLSAPPGDILPDSVSTPRALALKIVGPAGQDMVDGHVGEVTQDFLMNNGPVFAAKDTNGFLNNQLPIRLTLNAPEELKVAAALGAQVAARVTGDSGPLAGALKQLGGHPHTHPLGETYYTQLPQRWGDYVGKVSLAPASAHLTALKDQPVKVLGPGRADALRRAMADTVGREGGVWELRVQLCTDPQRMPIEDGSVQWDETLSPFQVVARLTVPPQDTARPDKLVFADERLSFNPWHALAAHRPMGNAMRARRRVYEMSVQFRREHNDEPIPEPRSAADLPRP</sequence>
<dbReference type="PANTHER" id="PTHR36195">
    <property type="entry name" value="DOMAIN PROTEIN, PUTATIVE (AFU_ORTHOLOGUE AFUA_5G01990)-RELATED-RELATED"/>
    <property type="match status" value="1"/>
</dbReference>
<dbReference type="CDD" id="cd08152">
    <property type="entry name" value="y4iL_like"/>
    <property type="match status" value="1"/>
</dbReference>
<dbReference type="InterPro" id="IPR018028">
    <property type="entry name" value="Catalase"/>
</dbReference>